<dbReference type="GeneID" id="63210779"/>
<name>A0A7G8LHX4_9CAUD</name>
<reference evidence="1 2" key="1">
    <citation type="submission" date="2020-06" db="EMBL/GenBank/DDBJ databases">
        <authorList>
            <person name="Spencer C.E."/>
            <person name="Frederick G.D."/>
            <person name="Baliraine F.N."/>
            <person name="Favela G."/>
            <person name="Farmer V."/>
            <person name="Galindo A."/>
            <person name="Garlena R.A."/>
            <person name="Russell D.A."/>
            <person name="Pope W.H."/>
            <person name="Jacobs-Sera D."/>
            <person name="Hatfull G.F."/>
        </authorList>
    </citation>
    <scope>NUCLEOTIDE SEQUENCE [LARGE SCALE GENOMIC DNA]</scope>
</reference>
<accession>A0A7G8LHX4</accession>
<evidence type="ECO:0000313" key="1">
    <source>
        <dbReference type="EMBL" id="QNJ56846.1"/>
    </source>
</evidence>
<dbReference type="RefSeq" id="YP_010014097.1">
    <property type="nucleotide sequence ID" value="NC_053516.1"/>
</dbReference>
<keyword evidence="2" id="KW-1185">Reference proteome</keyword>
<organism evidence="1 2">
    <name type="scientific">Mycobacterium phage Reindeer</name>
    <dbReference type="NCBI Taxonomy" id="2762283"/>
    <lineage>
        <taxon>Viruses</taxon>
        <taxon>Duplodnaviria</taxon>
        <taxon>Heunggongvirae</taxon>
        <taxon>Uroviricota</taxon>
        <taxon>Caudoviricetes</taxon>
        <taxon>Vilmaviridae</taxon>
        <taxon>Mclasvirinae</taxon>
        <taxon>Bongovirus</taxon>
        <taxon>Bongovirus reindeer</taxon>
    </lineage>
</organism>
<protein>
    <submittedName>
        <fullName evidence="1">Uncharacterized protein</fullName>
    </submittedName>
</protein>
<dbReference type="Proteomes" id="UP000515841">
    <property type="component" value="Segment"/>
</dbReference>
<proteinExistence type="predicted"/>
<dbReference type="EMBL" id="MT658803">
    <property type="protein sequence ID" value="QNJ56846.1"/>
    <property type="molecule type" value="Genomic_DNA"/>
</dbReference>
<gene>
    <name evidence="1" type="primary">36</name>
    <name evidence="1" type="ORF">SEA_REINDEER_36</name>
</gene>
<evidence type="ECO:0000313" key="2">
    <source>
        <dbReference type="Proteomes" id="UP000515841"/>
    </source>
</evidence>
<dbReference type="KEGG" id="vg:63210779"/>
<sequence>MSKLVDLIVAALFPLLWKELEPLVRDVLSQKLDALIPDQIDKQLPKLIEETLKSGFNLLGLLK</sequence>